<dbReference type="InterPro" id="IPR029058">
    <property type="entry name" value="AB_hydrolase_fold"/>
</dbReference>
<name>A0ABR9IU79_RHIVS</name>
<gene>
    <name evidence="1" type="ORF">H4W29_003846</name>
</gene>
<comment type="caution">
    <text evidence="1">The sequence shown here is derived from an EMBL/GenBank/DDBJ whole genome shotgun (WGS) entry which is preliminary data.</text>
</comment>
<sequence length="61" mass="7004">MIIASVGLIKKRSRRAAKDPKSLHAWAEDCRAGWTIDRELDEQDRGRKLDMPLLMLWGAAR</sequence>
<organism evidence="1 2">
    <name type="scientific">Rhizobium viscosum</name>
    <name type="common">Arthrobacter viscosus</name>
    <dbReference type="NCBI Taxonomy" id="1673"/>
    <lineage>
        <taxon>Bacteria</taxon>
        <taxon>Pseudomonadati</taxon>
        <taxon>Pseudomonadota</taxon>
        <taxon>Alphaproteobacteria</taxon>
        <taxon>Hyphomicrobiales</taxon>
        <taxon>Rhizobiaceae</taxon>
        <taxon>Rhizobium/Agrobacterium group</taxon>
        <taxon>Rhizobium</taxon>
    </lineage>
</organism>
<dbReference type="Gene3D" id="3.40.50.1820">
    <property type="entry name" value="alpha/beta hydrolase"/>
    <property type="match status" value="1"/>
</dbReference>
<evidence type="ECO:0000313" key="2">
    <source>
        <dbReference type="Proteomes" id="UP000620262"/>
    </source>
</evidence>
<keyword evidence="2" id="KW-1185">Reference proteome</keyword>
<evidence type="ECO:0000313" key="1">
    <source>
        <dbReference type="EMBL" id="MBE1506665.1"/>
    </source>
</evidence>
<accession>A0ABR9IU79</accession>
<dbReference type="RefSeq" id="WP_246517244.1">
    <property type="nucleotide sequence ID" value="NZ_BAAAVL010000021.1"/>
</dbReference>
<dbReference type="Proteomes" id="UP000620262">
    <property type="component" value="Unassembled WGS sequence"/>
</dbReference>
<protein>
    <submittedName>
        <fullName evidence="1">Uncharacterized protein</fullName>
    </submittedName>
</protein>
<dbReference type="EMBL" id="JADBEC010000001">
    <property type="protein sequence ID" value="MBE1506665.1"/>
    <property type="molecule type" value="Genomic_DNA"/>
</dbReference>
<reference evidence="1 2" key="1">
    <citation type="submission" date="2020-10" db="EMBL/GenBank/DDBJ databases">
        <title>Sequencing the genomes of 1000 actinobacteria strains.</title>
        <authorList>
            <person name="Klenk H.-P."/>
        </authorList>
    </citation>
    <scope>NUCLEOTIDE SEQUENCE [LARGE SCALE GENOMIC DNA]</scope>
    <source>
        <strain evidence="1 2">DSM 7307</strain>
    </source>
</reference>
<proteinExistence type="predicted"/>